<comment type="caution">
    <text evidence="2">The sequence shown here is derived from an EMBL/GenBank/DDBJ whole genome shotgun (WGS) entry which is preliminary data.</text>
</comment>
<evidence type="ECO:0000313" key="3">
    <source>
        <dbReference type="Proteomes" id="UP001567538"/>
    </source>
</evidence>
<dbReference type="InterPro" id="IPR011043">
    <property type="entry name" value="Gal_Oxase/kelch_b-propeller"/>
</dbReference>
<dbReference type="InterPro" id="IPR013187">
    <property type="entry name" value="F-box-assoc_dom_typ3"/>
</dbReference>
<dbReference type="InterPro" id="IPR001810">
    <property type="entry name" value="F-box_dom"/>
</dbReference>
<gene>
    <name evidence="2" type="ORF">AAHA92_08100</name>
</gene>
<dbReference type="SUPFAM" id="SSF50965">
    <property type="entry name" value="Galactose oxidase, central domain"/>
    <property type="match status" value="1"/>
</dbReference>
<feature type="domain" description="F-box" evidence="1">
    <location>
        <begin position="9"/>
        <end position="49"/>
    </location>
</feature>
<dbReference type="SMART" id="SM00256">
    <property type="entry name" value="FBOX"/>
    <property type="match status" value="1"/>
</dbReference>
<dbReference type="InterPro" id="IPR017451">
    <property type="entry name" value="F-box-assoc_interact_dom"/>
</dbReference>
<dbReference type="PANTHER" id="PTHR31672">
    <property type="entry name" value="BNACNNG10540D PROTEIN"/>
    <property type="match status" value="1"/>
</dbReference>
<name>A0ABD1HPS5_SALDI</name>
<dbReference type="Proteomes" id="UP001567538">
    <property type="component" value="Unassembled WGS sequence"/>
</dbReference>
<dbReference type="Pfam" id="PF12937">
    <property type="entry name" value="F-box-like"/>
    <property type="match status" value="1"/>
</dbReference>
<accession>A0ABD1HPS5</accession>
<keyword evidence="3" id="KW-1185">Reference proteome</keyword>
<dbReference type="SUPFAM" id="SSF81383">
    <property type="entry name" value="F-box domain"/>
    <property type="match status" value="1"/>
</dbReference>
<proteinExistence type="predicted"/>
<dbReference type="Pfam" id="PF08268">
    <property type="entry name" value="FBA_3"/>
    <property type="match status" value="1"/>
</dbReference>
<evidence type="ECO:0000259" key="1">
    <source>
        <dbReference type="SMART" id="SM00256"/>
    </source>
</evidence>
<dbReference type="Gene3D" id="1.20.1280.50">
    <property type="match status" value="1"/>
</dbReference>
<dbReference type="InterPro" id="IPR050796">
    <property type="entry name" value="SCF_F-box_component"/>
</dbReference>
<dbReference type="InterPro" id="IPR036047">
    <property type="entry name" value="F-box-like_dom_sf"/>
</dbReference>
<evidence type="ECO:0000313" key="2">
    <source>
        <dbReference type="EMBL" id="KAL1557538.1"/>
    </source>
</evidence>
<reference evidence="2 3" key="1">
    <citation type="submission" date="2024-06" db="EMBL/GenBank/DDBJ databases">
        <title>A chromosome level genome sequence of Diviner's sage (Salvia divinorum).</title>
        <authorList>
            <person name="Ford S.A."/>
            <person name="Ro D.-K."/>
            <person name="Ness R.W."/>
            <person name="Phillips M.A."/>
        </authorList>
    </citation>
    <scope>NUCLEOTIDE SEQUENCE [LARGE SCALE GENOMIC DNA]</scope>
    <source>
        <strain evidence="2">SAF-2024a</strain>
        <tissue evidence="2">Leaf</tissue>
    </source>
</reference>
<sequence>MGQDLFRYLPSEIFMVILLRLSPEVISTCRCVCKAWLDLIESDVFHKSHPLALVVSMPGRYSNWFSVFKLEGEHEQDLIDEFDFPQASTILGSVNGLLLLGNEDRDLYVCNPLTSGFVELHGPPSPTCRQREESYGFVELHGPPSPTCRQREESYGFGVSKISGQYKVVCHDYRYPKYEFHVYTLEAGSSLWRVVEAASPLFDRCDSSVGSFASGNLHWLVSCRGGMPYVCCFDLETECFSTFSLPPNRASIEGKLCTLGDYLCFYDDEGYCNVTIWLLKEYEQADKRWIEVLKVPHFSIHCFHPIKVYENGNMMLWRRMDLLYYSNESGKVREIGSFRELCDSYQRMWYAGRCDINSICLTPSYLHVKRVFLGMENIISF</sequence>
<protein>
    <submittedName>
        <fullName evidence="2">F-box protein-like protein isoform X1</fullName>
    </submittedName>
</protein>
<dbReference type="EMBL" id="JBEAFC010000004">
    <property type="protein sequence ID" value="KAL1557538.1"/>
    <property type="molecule type" value="Genomic_DNA"/>
</dbReference>
<dbReference type="AlphaFoldDB" id="A0ABD1HPS5"/>
<dbReference type="NCBIfam" id="TIGR01640">
    <property type="entry name" value="F_box_assoc_1"/>
    <property type="match status" value="1"/>
</dbReference>
<dbReference type="PANTHER" id="PTHR31672:SF13">
    <property type="entry name" value="F-BOX PROTEIN CPR30-LIKE"/>
    <property type="match status" value="1"/>
</dbReference>
<organism evidence="2 3">
    <name type="scientific">Salvia divinorum</name>
    <name type="common">Maria pastora</name>
    <name type="synonym">Diviner's sage</name>
    <dbReference type="NCBI Taxonomy" id="28513"/>
    <lineage>
        <taxon>Eukaryota</taxon>
        <taxon>Viridiplantae</taxon>
        <taxon>Streptophyta</taxon>
        <taxon>Embryophyta</taxon>
        <taxon>Tracheophyta</taxon>
        <taxon>Spermatophyta</taxon>
        <taxon>Magnoliopsida</taxon>
        <taxon>eudicotyledons</taxon>
        <taxon>Gunneridae</taxon>
        <taxon>Pentapetalae</taxon>
        <taxon>asterids</taxon>
        <taxon>lamiids</taxon>
        <taxon>Lamiales</taxon>
        <taxon>Lamiaceae</taxon>
        <taxon>Nepetoideae</taxon>
        <taxon>Mentheae</taxon>
        <taxon>Salviinae</taxon>
        <taxon>Salvia</taxon>
        <taxon>Salvia subgen. Calosphace</taxon>
    </lineage>
</organism>